<keyword evidence="5" id="KW-1185">Reference proteome</keyword>
<reference evidence="4 5" key="1">
    <citation type="submission" date="2016-08" db="EMBL/GenBank/DDBJ databases">
        <title>A Parts List for Fungal Cellulosomes Revealed by Comparative Genomics.</title>
        <authorList>
            <consortium name="DOE Joint Genome Institute"/>
            <person name="Haitjema C.H."/>
            <person name="Gilmore S.P."/>
            <person name="Henske J.K."/>
            <person name="Solomon K.V."/>
            <person name="De Groot R."/>
            <person name="Kuo A."/>
            <person name="Mondo S.J."/>
            <person name="Salamov A.A."/>
            <person name="Labutti K."/>
            <person name="Zhao Z."/>
            <person name="Chiniquy J."/>
            <person name="Barry K."/>
            <person name="Brewer H.M."/>
            <person name="Purvine S.O."/>
            <person name="Wright A.T."/>
            <person name="Boxma B."/>
            <person name="Van Alen T."/>
            <person name="Hackstein J.H."/>
            <person name="Baker S.E."/>
            <person name="Grigoriev I.V."/>
            <person name="O'Malley M.A."/>
        </authorList>
    </citation>
    <scope>NUCLEOTIDE SEQUENCE [LARGE SCALE GENOMIC DNA]</scope>
    <source>
        <strain evidence="4 5">G1</strain>
    </source>
</reference>
<evidence type="ECO:0000313" key="4">
    <source>
        <dbReference type="EMBL" id="ORY36769.1"/>
    </source>
</evidence>
<dbReference type="AlphaFoldDB" id="A0A1Y2BPU0"/>
<comment type="caution">
    <text evidence="4">The sequence shown here is derived from an EMBL/GenBank/DDBJ whole genome shotgun (WGS) entry which is preliminary data.</text>
</comment>
<dbReference type="Proteomes" id="UP000193920">
    <property type="component" value="Unassembled WGS sequence"/>
</dbReference>
<sequence>KSLELFNKQNSLLKETPLKEEQNLLNTYYILDHSFPPINEIKNYRPENINGSIQCIIQYVILLSRYLDVKLPFSLHYQGEGSYVECHFYKCTCYVSLHYSKKIIEEFLTGLSMLCYDIIYLCYTQNVILQEKNILNILECIYKCIKSPDLGQ</sequence>
<dbReference type="STRING" id="1754190.A0A1Y2BPU0"/>
<evidence type="ECO:0000256" key="2">
    <source>
        <dbReference type="ARBA" id="ARBA00013807"/>
    </source>
</evidence>
<dbReference type="Pfam" id="PF10186">
    <property type="entry name" value="ATG14"/>
    <property type="match status" value="1"/>
</dbReference>
<evidence type="ECO:0000313" key="5">
    <source>
        <dbReference type="Proteomes" id="UP000193920"/>
    </source>
</evidence>
<proteinExistence type="inferred from homology"/>
<dbReference type="InterPro" id="IPR018791">
    <property type="entry name" value="UV_resistance/autophagy_Atg14"/>
</dbReference>
<comment type="similarity">
    <text evidence="1">Belongs to the ATG14 family.</text>
</comment>
<dbReference type="GO" id="GO:0005737">
    <property type="term" value="C:cytoplasm"/>
    <property type="evidence" value="ECO:0007669"/>
    <property type="project" value="UniProtKB-ARBA"/>
</dbReference>
<dbReference type="OrthoDB" id="16772at2759"/>
<dbReference type="EMBL" id="MCOG01000146">
    <property type="protein sequence ID" value="ORY36769.1"/>
    <property type="molecule type" value="Genomic_DNA"/>
</dbReference>
<organism evidence="4 5">
    <name type="scientific">Neocallimastix californiae</name>
    <dbReference type="NCBI Taxonomy" id="1754190"/>
    <lineage>
        <taxon>Eukaryota</taxon>
        <taxon>Fungi</taxon>
        <taxon>Fungi incertae sedis</taxon>
        <taxon>Chytridiomycota</taxon>
        <taxon>Chytridiomycota incertae sedis</taxon>
        <taxon>Neocallimastigomycetes</taxon>
        <taxon>Neocallimastigales</taxon>
        <taxon>Neocallimastigaceae</taxon>
        <taxon>Neocallimastix</taxon>
    </lineage>
</organism>
<keyword evidence="3" id="KW-0175">Coiled coil</keyword>
<evidence type="ECO:0000256" key="3">
    <source>
        <dbReference type="ARBA" id="ARBA00023054"/>
    </source>
</evidence>
<evidence type="ECO:0000256" key="1">
    <source>
        <dbReference type="ARBA" id="ARBA00009574"/>
    </source>
</evidence>
<accession>A0A1Y2BPU0</accession>
<gene>
    <name evidence="4" type="ORF">LY90DRAFT_625038</name>
</gene>
<dbReference type="GO" id="GO:0032991">
    <property type="term" value="C:protein-containing complex"/>
    <property type="evidence" value="ECO:0007669"/>
    <property type="project" value="UniProtKB-ARBA"/>
</dbReference>
<protein>
    <recommendedName>
        <fullName evidence="2">Autophagy-related protein 14</fullName>
    </recommendedName>
</protein>
<feature type="non-terminal residue" evidence="4">
    <location>
        <position position="1"/>
    </location>
</feature>
<name>A0A1Y2BPU0_9FUNG</name>